<dbReference type="AlphaFoldDB" id="A0A0J0XIP4"/>
<reference evidence="2 3" key="1">
    <citation type="submission" date="2015-03" db="EMBL/GenBank/DDBJ databases">
        <title>Genomics and transcriptomics of the oil-accumulating basidiomycete yeast T. oleaginosus allow insights into substrate utilization and the diverse evolutionary trajectories of mating systems in fungi.</title>
        <authorList>
            <consortium name="DOE Joint Genome Institute"/>
            <person name="Kourist R."/>
            <person name="Kracht O."/>
            <person name="Bracharz F."/>
            <person name="Lipzen A."/>
            <person name="Nolan M."/>
            <person name="Ohm R."/>
            <person name="Grigoriev I."/>
            <person name="Sun S."/>
            <person name="Heitman J."/>
            <person name="Bruck T."/>
            <person name="Nowrousian M."/>
        </authorList>
    </citation>
    <scope>NUCLEOTIDE SEQUENCE [LARGE SCALE GENOMIC DNA]</scope>
    <source>
        <strain evidence="2 3">IBC0246</strain>
    </source>
</reference>
<dbReference type="Proteomes" id="UP000053611">
    <property type="component" value="Unassembled WGS sequence"/>
</dbReference>
<dbReference type="RefSeq" id="XP_018277442.1">
    <property type="nucleotide sequence ID" value="XM_018423698.1"/>
</dbReference>
<sequence>MSSSLTPHIVQYMTSSIHPNLPRLLQNNDVDVVVVGRDSERLQKHQELNPAGPRRDSNAGPLP</sequence>
<evidence type="ECO:0000256" key="1">
    <source>
        <dbReference type="SAM" id="MobiDB-lite"/>
    </source>
</evidence>
<dbReference type="EMBL" id="KQ087226">
    <property type="protein sequence ID" value="KLT40951.1"/>
    <property type="molecule type" value="Genomic_DNA"/>
</dbReference>
<accession>A0A0J0XIP4</accession>
<evidence type="ECO:0000313" key="3">
    <source>
        <dbReference type="Proteomes" id="UP000053611"/>
    </source>
</evidence>
<protein>
    <submittedName>
        <fullName evidence="2">Uncharacterized protein</fullName>
    </submittedName>
</protein>
<name>A0A0J0XIP4_9TREE</name>
<dbReference type="GeneID" id="28984301"/>
<keyword evidence="3" id="KW-1185">Reference proteome</keyword>
<organism evidence="2 3">
    <name type="scientific">Cutaneotrichosporon oleaginosum</name>
    <dbReference type="NCBI Taxonomy" id="879819"/>
    <lineage>
        <taxon>Eukaryota</taxon>
        <taxon>Fungi</taxon>
        <taxon>Dikarya</taxon>
        <taxon>Basidiomycota</taxon>
        <taxon>Agaricomycotina</taxon>
        <taxon>Tremellomycetes</taxon>
        <taxon>Trichosporonales</taxon>
        <taxon>Trichosporonaceae</taxon>
        <taxon>Cutaneotrichosporon</taxon>
    </lineage>
</organism>
<gene>
    <name evidence="2" type="ORF">CC85DRAFT_286981</name>
</gene>
<feature type="region of interest" description="Disordered" evidence="1">
    <location>
        <begin position="40"/>
        <end position="63"/>
    </location>
</feature>
<proteinExistence type="predicted"/>
<feature type="compositionally biased region" description="Basic and acidic residues" evidence="1">
    <location>
        <begin position="40"/>
        <end position="57"/>
    </location>
</feature>
<evidence type="ECO:0000313" key="2">
    <source>
        <dbReference type="EMBL" id="KLT40951.1"/>
    </source>
</evidence>